<evidence type="ECO:0000256" key="3">
    <source>
        <dbReference type="ARBA" id="ARBA00022448"/>
    </source>
</evidence>
<keyword evidence="4 5" id="KW-0732">Signal</keyword>
<dbReference type="GO" id="GO:0055085">
    <property type="term" value="P:transmembrane transport"/>
    <property type="evidence" value="ECO:0007669"/>
    <property type="project" value="InterPro"/>
</dbReference>
<evidence type="ECO:0000313" key="6">
    <source>
        <dbReference type="EMBL" id="SUQ15132.1"/>
    </source>
</evidence>
<dbReference type="AlphaFoldDB" id="A0A315ZTS0"/>
<dbReference type="RefSeq" id="WP_109712671.1">
    <property type="nucleotide sequence ID" value="NZ_QGDS01000010.1"/>
</dbReference>
<organism evidence="6 7">
    <name type="scientific">Faecalicatena contorta</name>
    <dbReference type="NCBI Taxonomy" id="39482"/>
    <lineage>
        <taxon>Bacteria</taxon>
        <taxon>Bacillati</taxon>
        <taxon>Bacillota</taxon>
        <taxon>Clostridia</taxon>
        <taxon>Lachnospirales</taxon>
        <taxon>Lachnospiraceae</taxon>
        <taxon>Faecalicatena</taxon>
    </lineage>
</organism>
<accession>A0A315ZTS0</accession>
<dbReference type="PANTHER" id="PTHR33376:SF4">
    <property type="entry name" value="SIALIC ACID-BINDING PERIPLASMIC PROTEIN SIAP"/>
    <property type="match status" value="1"/>
</dbReference>
<protein>
    <submittedName>
        <fullName evidence="6">Tripartite ATP-independent transporter solute receptor, DctP family</fullName>
    </submittedName>
</protein>
<dbReference type="Proteomes" id="UP000254051">
    <property type="component" value="Unassembled WGS sequence"/>
</dbReference>
<dbReference type="InterPro" id="IPR038404">
    <property type="entry name" value="TRAP_DctP_sf"/>
</dbReference>
<comment type="subcellular location">
    <subcellularLocation>
        <location evidence="1">Cell envelope</location>
    </subcellularLocation>
</comment>
<evidence type="ECO:0000256" key="5">
    <source>
        <dbReference type="SAM" id="SignalP"/>
    </source>
</evidence>
<name>A0A315ZTS0_9FIRM</name>
<evidence type="ECO:0000256" key="1">
    <source>
        <dbReference type="ARBA" id="ARBA00004196"/>
    </source>
</evidence>
<reference evidence="7" key="1">
    <citation type="submission" date="2017-07" db="EMBL/GenBank/DDBJ databases">
        <authorList>
            <person name="Varghese N."/>
            <person name="Submissions S."/>
        </authorList>
    </citation>
    <scope>NUCLEOTIDE SEQUENCE [LARGE SCALE GENOMIC DNA]</scope>
    <source>
        <strain evidence="7">NLAE-zl-C134</strain>
    </source>
</reference>
<feature type="chain" id="PRO_5043163510" evidence="5">
    <location>
        <begin position="21"/>
        <end position="349"/>
    </location>
</feature>
<keyword evidence="7" id="KW-1185">Reference proteome</keyword>
<keyword evidence="6" id="KW-0675">Receptor</keyword>
<proteinExistence type="inferred from homology"/>
<dbReference type="NCBIfam" id="TIGR00787">
    <property type="entry name" value="dctP"/>
    <property type="match status" value="1"/>
</dbReference>
<evidence type="ECO:0000256" key="4">
    <source>
        <dbReference type="ARBA" id="ARBA00022729"/>
    </source>
</evidence>
<evidence type="ECO:0000313" key="7">
    <source>
        <dbReference type="Proteomes" id="UP000254051"/>
    </source>
</evidence>
<keyword evidence="3" id="KW-0813">Transport</keyword>
<evidence type="ECO:0000256" key="2">
    <source>
        <dbReference type="ARBA" id="ARBA00009023"/>
    </source>
</evidence>
<dbReference type="GO" id="GO:0030288">
    <property type="term" value="C:outer membrane-bounded periplasmic space"/>
    <property type="evidence" value="ECO:0007669"/>
    <property type="project" value="InterPro"/>
</dbReference>
<comment type="similarity">
    <text evidence="2">Belongs to the bacterial solute-binding protein 7 family.</text>
</comment>
<dbReference type="PROSITE" id="PS51257">
    <property type="entry name" value="PROKAR_LIPOPROTEIN"/>
    <property type="match status" value="1"/>
</dbReference>
<dbReference type="InterPro" id="IPR004682">
    <property type="entry name" value="TRAP_DctP"/>
</dbReference>
<dbReference type="EMBL" id="UHJJ01000010">
    <property type="protein sequence ID" value="SUQ15132.1"/>
    <property type="molecule type" value="Genomic_DNA"/>
</dbReference>
<dbReference type="PIRSF" id="PIRSF006470">
    <property type="entry name" value="DctB"/>
    <property type="match status" value="1"/>
</dbReference>
<dbReference type="NCBIfam" id="NF037995">
    <property type="entry name" value="TRAP_S1"/>
    <property type="match status" value="1"/>
</dbReference>
<dbReference type="PANTHER" id="PTHR33376">
    <property type="match status" value="1"/>
</dbReference>
<dbReference type="OrthoDB" id="9815946at2"/>
<sequence>MKKKVIAAILAVAMICTGLAGCGGSKESESSGSDGASKEEAKKITIAVPDPDASYIYQAAEEFAKRAEEYSEGTLEFTISGNGSLYGGDTAAGIKQLSAGSLQMLILASSVYASFEPGYNVISVPYMFDDQQQLLEYLNSDIGKELMNRVSDMGITTVGSWTRSFRKVTSSKNPINTPADLKGMVLRVPNNALYVEFFGACDAVTTPMNFSEVYNALQLNTLDGQENPVDVPFSNKFYEVQKYISGTNHMADAWLVGMNSTLFDGLSDKQKEAIQKAGEEVQQWNVEFMDEEDETALQTLLDNGMEYNDITEEGRQEFIAVSQSCYGKFKELIEDDELFDTTAEFCGKN</sequence>
<gene>
    <name evidence="6" type="ORF">SAMN05216529_11034</name>
</gene>
<dbReference type="InterPro" id="IPR018389">
    <property type="entry name" value="DctP_fam"/>
</dbReference>
<dbReference type="Pfam" id="PF03480">
    <property type="entry name" value="DctP"/>
    <property type="match status" value="1"/>
</dbReference>
<dbReference type="Gene3D" id="3.40.190.170">
    <property type="entry name" value="Bacterial extracellular solute-binding protein, family 7"/>
    <property type="match status" value="1"/>
</dbReference>
<feature type="signal peptide" evidence="5">
    <location>
        <begin position="1"/>
        <end position="20"/>
    </location>
</feature>